<feature type="region of interest" description="Disordered" evidence="1">
    <location>
        <begin position="1"/>
        <end position="106"/>
    </location>
</feature>
<dbReference type="AlphaFoldDB" id="A0AAN7NLU7"/>
<feature type="compositionally biased region" description="Basic and acidic residues" evidence="1">
    <location>
        <begin position="92"/>
        <end position="106"/>
    </location>
</feature>
<dbReference type="Proteomes" id="UP001333110">
    <property type="component" value="Unassembled WGS sequence"/>
</dbReference>
<gene>
    <name evidence="2" type="ORF">QYF61_021740</name>
</gene>
<sequence>MAMRKERVGLNSWRNAAEVLPLTSPRNPTPGFCGLESGSDSESKDKEQDQQESPAQQGAAETQPQDQQQQLSEEHQNALEQFSAVAAHSTPVKKEQGRGEDHGLRCVAATDKEQEFAAASAKQLEYQQLEDDKLSQKSSSSKLSKSPLKIVKKPKNMQCKVTLLDGSEYACEVEESTQSAQADAERFSLRSPLRSPSQHRDQKCFISKAAKSTAEAKTALQRGEKFVRQRVGFGLEEARAVTGPQHGRASAGIKLGKMAGPVGWRWPSKRSVYYYLRVLMDRKVNKSQRCALAAKKASAILGHIGQCCQQVEGGDPSPLLSTGETLLECWVQFWAPQYKRDMDILERVQRRATKMVKGAGTSLL</sequence>
<accession>A0AAN7NLU7</accession>
<protein>
    <submittedName>
        <fullName evidence="2">Uncharacterized protein</fullName>
    </submittedName>
</protein>
<feature type="compositionally biased region" description="Low complexity" evidence="1">
    <location>
        <begin position="51"/>
        <end position="71"/>
    </location>
</feature>
<name>A0AAN7NLU7_MYCAM</name>
<evidence type="ECO:0000313" key="3">
    <source>
        <dbReference type="Proteomes" id="UP001333110"/>
    </source>
</evidence>
<reference evidence="2 3" key="1">
    <citation type="journal article" date="2023" name="J. Hered.">
        <title>Chromosome-level genome of the wood stork (Mycteria americana) provides insight into avian chromosome evolution.</title>
        <authorList>
            <person name="Flamio R. Jr."/>
            <person name="Ramstad K.M."/>
        </authorList>
    </citation>
    <scope>NUCLEOTIDE SEQUENCE [LARGE SCALE GENOMIC DNA]</scope>
    <source>
        <strain evidence="2">JAX WOST 10</strain>
    </source>
</reference>
<dbReference type="PANTHER" id="PTHR33332">
    <property type="entry name" value="REVERSE TRANSCRIPTASE DOMAIN-CONTAINING PROTEIN"/>
    <property type="match status" value="1"/>
</dbReference>
<dbReference type="EMBL" id="JAUNZN010000002">
    <property type="protein sequence ID" value="KAK4827787.1"/>
    <property type="molecule type" value="Genomic_DNA"/>
</dbReference>
<keyword evidence="3" id="KW-1185">Reference proteome</keyword>
<evidence type="ECO:0000313" key="2">
    <source>
        <dbReference type="EMBL" id="KAK4827787.1"/>
    </source>
</evidence>
<organism evidence="2 3">
    <name type="scientific">Mycteria americana</name>
    <name type="common">Wood stork</name>
    <dbReference type="NCBI Taxonomy" id="33587"/>
    <lineage>
        <taxon>Eukaryota</taxon>
        <taxon>Metazoa</taxon>
        <taxon>Chordata</taxon>
        <taxon>Craniata</taxon>
        <taxon>Vertebrata</taxon>
        <taxon>Euteleostomi</taxon>
        <taxon>Archelosauria</taxon>
        <taxon>Archosauria</taxon>
        <taxon>Dinosauria</taxon>
        <taxon>Saurischia</taxon>
        <taxon>Theropoda</taxon>
        <taxon>Coelurosauria</taxon>
        <taxon>Aves</taxon>
        <taxon>Neognathae</taxon>
        <taxon>Neoaves</taxon>
        <taxon>Aequornithes</taxon>
        <taxon>Ciconiiformes</taxon>
        <taxon>Ciconiidae</taxon>
        <taxon>Mycteria</taxon>
    </lineage>
</organism>
<proteinExistence type="predicted"/>
<evidence type="ECO:0000256" key="1">
    <source>
        <dbReference type="SAM" id="MobiDB-lite"/>
    </source>
</evidence>
<comment type="caution">
    <text evidence="2">The sequence shown here is derived from an EMBL/GenBank/DDBJ whole genome shotgun (WGS) entry which is preliminary data.</text>
</comment>